<keyword evidence="2" id="KW-1185">Reference proteome</keyword>
<organism evidence="1 2">
    <name type="scientific">Racocetra persica</name>
    <dbReference type="NCBI Taxonomy" id="160502"/>
    <lineage>
        <taxon>Eukaryota</taxon>
        <taxon>Fungi</taxon>
        <taxon>Fungi incertae sedis</taxon>
        <taxon>Mucoromycota</taxon>
        <taxon>Glomeromycotina</taxon>
        <taxon>Glomeromycetes</taxon>
        <taxon>Diversisporales</taxon>
        <taxon>Gigasporaceae</taxon>
        <taxon>Racocetra</taxon>
    </lineage>
</organism>
<protein>
    <submittedName>
        <fullName evidence="1">31160_t:CDS:1</fullName>
    </submittedName>
</protein>
<dbReference type="Proteomes" id="UP000789920">
    <property type="component" value="Unassembled WGS sequence"/>
</dbReference>
<proteinExistence type="predicted"/>
<gene>
    <name evidence="1" type="ORF">RPERSI_LOCUS18631</name>
</gene>
<comment type="caution">
    <text evidence="1">The sequence shown here is derived from an EMBL/GenBank/DDBJ whole genome shotgun (WGS) entry which is preliminary data.</text>
</comment>
<feature type="non-terminal residue" evidence="1">
    <location>
        <position position="1"/>
    </location>
</feature>
<evidence type="ECO:0000313" key="2">
    <source>
        <dbReference type="Proteomes" id="UP000789920"/>
    </source>
</evidence>
<accession>A0ACA9REC8</accession>
<reference evidence="1" key="1">
    <citation type="submission" date="2021-06" db="EMBL/GenBank/DDBJ databases">
        <authorList>
            <person name="Kallberg Y."/>
            <person name="Tangrot J."/>
            <person name="Rosling A."/>
        </authorList>
    </citation>
    <scope>NUCLEOTIDE SEQUENCE</scope>
    <source>
        <strain evidence="1">MA461A</strain>
    </source>
</reference>
<evidence type="ECO:0000313" key="1">
    <source>
        <dbReference type="EMBL" id="CAG8787981.1"/>
    </source>
</evidence>
<dbReference type="EMBL" id="CAJVQC010049681">
    <property type="protein sequence ID" value="CAG8787981.1"/>
    <property type="molecule type" value="Genomic_DNA"/>
</dbReference>
<sequence length="99" mass="11365">GMINDSTITFGSINRQKWRKNLSISKKVKTDMDDDDLFINNNSSSSSTAQDFFISASKLQNLDETESIAMNHNEEEDERDICNKLLTILSIQKEKDKKF</sequence>
<name>A0ACA9REC8_9GLOM</name>